<evidence type="ECO:0000313" key="2">
    <source>
        <dbReference type="Proteomes" id="UP000694864"/>
    </source>
</evidence>
<dbReference type="Pfam" id="PF14111">
    <property type="entry name" value="DUF4283"/>
    <property type="match status" value="1"/>
</dbReference>
<dbReference type="Proteomes" id="UP000694864">
    <property type="component" value="Chromosome 15"/>
</dbReference>
<keyword evidence="2" id="KW-1185">Reference proteome</keyword>
<evidence type="ECO:0000313" key="3">
    <source>
        <dbReference type="RefSeq" id="XP_010468649.1"/>
    </source>
</evidence>
<name>A0ABM0WBJ3_CAMSA</name>
<protein>
    <submittedName>
        <fullName evidence="3">Uncharacterized protein LOC104748750</fullName>
    </submittedName>
</protein>
<sequence length="275" mass="31101">MVKDPVGMEKVDLEVEDVDGMPTVRFPDSVFEDAKPLWDDFLIGKFLDKSPSVGGIHALVNKIWTLGDPKIKIEVFVVDNYTVRFRIKDVRTRERVLRRGMWNLCGVPVVLTKWSPIVDTTQEALTKVPLWVIVKNIPPKYFSWKVLSAITSPLGVPQKLHPDIEACRSFEEAKVFVEVNLTKNLLKHMSFKSWKGGDTIVEFVYPWLPPRCIDCAKWGHFNKDFLAKKKDEEIVKAPTVEGNLNSLKVAASIIPQVVQEVGQPASSTDFSIPDT</sequence>
<dbReference type="PANTHER" id="PTHR31286">
    <property type="entry name" value="GLYCINE-RICH CELL WALL STRUCTURAL PROTEIN 1.8-LIKE"/>
    <property type="match status" value="1"/>
</dbReference>
<dbReference type="InterPro" id="IPR025558">
    <property type="entry name" value="DUF4283"/>
</dbReference>
<accession>A0ABM0WBJ3</accession>
<proteinExistence type="predicted"/>
<dbReference type="InterPro" id="IPR040256">
    <property type="entry name" value="At4g02000-like"/>
</dbReference>
<reference evidence="3" key="2">
    <citation type="submission" date="2025-08" db="UniProtKB">
        <authorList>
            <consortium name="RefSeq"/>
        </authorList>
    </citation>
    <scope>IDENTIFICATION</scope>
    <source>
        <tissue evidence="3">Leaf</tissue>
    </source>
</reference>
<feature type="domain" description="DUF4283" evidence="1">
    <location>
        <begin position="37"/>
        <end position="121"/>
    </location>
</feature>
<dbReference type="RefSeq" id="XP_010468649.1">
    <property type="nucleotide sequence ID" value="XM_010470347.1"/>
</dbReference>
<dbReference type="GeneID" id="104748750"/>
<evidence type="ECO:0000259" key="1">
    <source>
        <dbReference type="Pfam" id="PF14111"/>
    </source>
</evidence>
<dbReference type="PANTHER" id="PTHR31286:SF148">
    <property type="entry name" value="DUF4283 DOMAIN-CONTAINING PROTEIN"/>
    <property type="match status" value="1"/>
</dbReference>
<reference evidence="2" key="1">
    <citation type="journal article" date="2014" name="Nat. Commun.">
        <title>The emerging biofuel crop Camelina sativa retains a highly undifferentiated hexaploid genome structure.</title>
        <authorList>
            <person name="Kagale S."/>
            <person name="Koh C."/>
            <person name="Nixon J."/>
            <person name="Bollina V."/>
            <person name="Clarke W.E."/>
            <person name="Tuteja R."/>
            <person name="Spillane C."/>
            <person name="Robinson S.J."/>
            <person name="Links M.G."/>
            <person name="Clarke C."/>
            <person name="Higgins E.E."/>
            <person name="Huebert T."/>
            <person name="Sharpe A.G."/>
            <person name="Parkin I.A."/>
        </authorList>
    </citation>
    <scope>NUCLEOTIDE SEQUENCE [LARGE SCALE GENOMIC DNA]</scope>
    <source>
        <strain evidence="2">cv. DH55</strain>
    </source>
</reference>
<organism evidence="2 3">
    <name type="scientific">Camelina sativa</name>
    <name type="common">False flax</name>
    <name type="synonym">Myagrum sativum</name>
    <dbReference type="NCBI Taxonomy" id="90675"/>
    <lineage>
        <taxon>Eukaryota</taxon>
        <taxon>Viridiplantae</taxon>
        <taxon>Streptophyta</taxon>
        <taxon>Embryophyta</taxon>
        <taxon>Tracheophyta</taxon>
        <taxon>Spermatophyta</taxon>
        <taxon>Magnoliopsida</taxon>
        <taxon>eudicotyledons</taxon>
        <taxon>Gunneridae</taxon>
        <taxon>Pentapetalae</taxon>
        <taxon>rosids</taxon>
        <taxon>malvids</taxon>
        <taxon>Brassicales</taxon>
        <taxon>Brassicaceae</taxon>
        <taxon>Camelineae</taxon>
        <taxon>Camelina</taxon>
    </lineage>
</organism>
<gene>
    <name evidence="3" type="primary">LOC104748750</name>
</gene>